<evidence type="ECO:0000313" key="2">
    <source>
        <dbReference type="EMBL" id="MFJ1269728.1"/>
    </source>
</evidence>
<dbReference type="RefSeq" id="WP_400188541.1">
    <property type="nucleotide sequence ID" value="NZ_JBGORX010000008.1"/>
</dbReference>
<dbReference type="CDD" id="cd06223">
    <property type="entry name" value="PRTases_typeI"/>
    <property type="match status" value="1"/>
</dbReference>
<dbReference type="EMBL" id="JBGORX010000008">
    <property type="protein sequence ID" value="MFJ1269728.1"/>
    <property type="molecule type" value="Genomic_DNA"/>
</dbReference>
<dbReference type="Proteomes" id="UP001615550">
    <property type="component" value="Unassembled WGS sequence"/>
</dbReference>
<keyword evidence="2" id="KW-0328">Glycosyltransferase</keyword>
<keyword evidence="2" id="KW-0808">Transferase</keyword>
<dbReference type="Pfam" id="PF00156">
    <property type="entry name" value="Pribosyltran"/>
    <property type="match status" value="1"/>
</dbReference>
<sequence>MNYANRQQAGQVLADLLHDYAGKEHSIILALPRGGVPVAYEIAVKLSLPMDIFIVRKLGVPGHEEYAMGAIASGGVVVFNEEVVQGLHINSDAIEDVLQKEERELERREQVYRANKAMLQLSEKTVILVDDGIATGYTMRAAIAALKQQNPAELIVAVPVAARSTCAEMADLVNKIICPLQPANFYAVGLWYDDFSQTSDEEVMHLMTTLSSTH</sequence>
<comment type="caution">
    <text evidence="2">The sequence shown here is derived from an EMBL/GenBank/DDBJ whole genome shotgun (WGS) entry which is preliminary data.</text>
</comment>
<dbReference type="Gene3D" id="3.40.50.2020">
    <property type="match status" value="1"/>
</dbReference>
<dbReference type="InterPro" id="IPR000836">
    <property type="entry name" value="PRTase_dom"/>
</dbReference>
<name>A0ABW8DAK8_9GAMM</name>
<feature type="domain" description="Phosphoribosyltransferase" evidence="1">
    <location>
        <begin position="13"/>
        <end position="165"/>
    </location>
</feature>
<evidence type="ECO:0000259" key="1">
    <source>
        <dbReference type="Pfam" id="PF00156"/>
    </source>
</evidence>
<protein>
    <submittedName>
        <fullName evidence="2">Phosphoribosyltransferase</fullName>
    </submittedName>
</protein>
<organism evidence="2 3">
    <name type="scientific">Legionella lytica</name>
    <dbReference type="NCBI Taxonomy" id="96232"/>
    <lineage>
        <taxon>Bacteria</taxon>
        <taxon>Pseudomonadati</taxon>
        <taxon>Pseudomonadota</taxon>
        <taxon>Gammaproteobacteria</taxon>
        <taxon>Legionellales</taxon>
        <taxon>Legionellaceae</taxon>
        <taxon>Legionella</taxon>
    </lineage>
</organism>
<gene>
    <name evidence="2" type="ORF">ACD661_14280</name>
</gene>
<dbReference type="GO" id="GO:0016757">
    <property type="term" value="F:glycosyltransferase activity"/>
    <property type="evidence" value="ECO:0007669"/>
    <property type="project" value="UniProtKB-KW"/>
</dbReference>
<keyword evidence="3" id="KW-1185">Reference proteome</keyword>
<proteinExistence type="predicted"/>
<dbReference type="Gene3D" id="3.30.1310.20">
    <property type="entry name" value="PRTase-like"/>
    <property type="match status" value="1"/>
</dbReference>
<evidence type="ECO:0000313" key="3">
    <source>
        <dbReference type="Proteomes" id="UP001615550"/>
    </source>
</evidence>
<reference evidence="2 3" key="1">
    <citation type="submission" date="2024-08" db="EMBL/GenBank/DDBJ databases">
        <title>Draft Genome Sequence of Legionella lytica strain DSB2004, Isolated From a Fire Sprinkler System.</title>
        <authorList>
            <person name="Everhart A.D."/>
            <person name="Kidane D.T."/>
            <person name="Farone A.L."/>
            <person name="Farone M.B."/>
        </authorList>
    </citation>
    <scope>NUCLEOTIDE SEQUENCE [LARGE SCALE GENOMIC DNA]</scope>
    <source>
        <strain evidence="2 3">DSB2004</strain>
    </source>
</reference>
<dbReference type="InterPro" id="IPR029057">
    <property type="entry name" value="PRTase-like"/>
</dbReference>
<dbReference type="SUPFAM" id="SSF53271">
    <property type="entry name" value="PRTase-like"/>
    <property type="match status" value="1"/>
</dbReference>
<accession>A0ABW8DAK8</accession>